<organism evidence="2 3">
    <name type="scientific">Caerostris extrusa</name>
    <name type="common">Bark spider</name>
    <name type="synonym">Caerostris bankana</name>
    <dbReference type="NCBI Taxonomy" id="172846"/>
    <lineage>
        <taxon>Eukaryota</taxon>
        <taxon>Metazoa</taxon>
        <taxon>Ecdysozoa</taxon>
        <taxon>Arthropoda</taxon>
        <taxon>Chelicerata</taxon>
        <taxon>Arachnida</taxon>
        <taxon>Araneae</taxon>
        <taxon>Araneomorphae</taxon>
        <taxon>Entelegynae</taxon>
        <taxon>Araneoidea</taxon>
        <taxon>Araneidae</taxon>
        <taxon>Caerostris</taxon>
    </lineage>
</organism>
<evidence type="ECO:0000256" key="1">
    <source>
        <dbReference type="SAM" id="MobiDB-lite"/>
    </source>
</evidence>
<feature type="region of interest" description="Disordered" evidence="1">
    <location>
        <begin position="1"/>
        <end position="34"/>
    </location>
</feature>
<sequence>MWAPISNFRADNHGQMEGGRQMALAANHRRGESRRRMMMTYSRLDKKRHKDAVERNLELDFFSRAQESRNSPFR</sequence>
<keyword evidence="3" id="KW-1185">Reference proteome</keyword>
<dbReference type="Proteomes" id="UP001054945">
    <property type="component" value="Unassembled WGS sequence"/>
</dbReference>
<comment type="caution">
    <text evidence="2">The sequence shown here is derived from an EMBL/GenBank/DDBJ whole genome shotgun (WGS) entry which is preliminary data.</text>
</comment>
<proteinExistence type="predicted"/>
<dbReference type="EMBL" id="BPLR01013255">
    <property type="protein sequence ID" value="GIY59923.1"/>
    <property type="molecule type" value="Genomic_DNA"/>
</dbReference>
<reference evidence="2 3" key="1">
    <citation type="submission" date="2021-06" db="EMBL/GenBank/DDBJ databases">
        <title>Caerostris extrusa draft genome.</title>
        <authorList>
            <person name="Kono N."/>
            <person name="Arakawa K."/>
        </authorList>
    </citation>
    <scope>NUCLEOTIDE SEQUENCE [LARGE SCALE GENOMIC DNA]</scope>
</reference>
<gene>
    <name evidence="2" type="ORF">CEXT_775921</name>
</gene>
<protein>
    <submittedName>
        <fullName evidence="2">Uncharacterized protein</fullName>
    </submittedName>
</protein>
<accession>A0AAV4UQ56</accession>
<dbReference type="AlphaFoldDB" id="A0AAV4UQ56"/>
<evidence type="ECO:0000313" key="2">
    <source>
        <dbReference type="EMBL" id="GIY59923.1"/>
    </source>
</evidence>
<name>A0AAV4UQ56_CAEEX</name>
<evidence type="ECO:0000313" key="3">
    <source>
        <dbReference type="Proteomes" id="UP001054945"/>
    </source>
</evidence>